<dbReference type="SUPFAM" id="SSF52540">
    <property type="entry name" value="P-loop containing nucleoside triphosphate hydrolases"/>
    <property type="match status" value="1"/>
</dbReference>
<dbReference type="GO" id="GO:0006261">
    <property type="term" value="P:DNA-templated DNA replication"/>
    <property type="evidence" value="ECO:0007669"/>
    <property type="project" value="TreeGrafter"/>
</dbReference>
<dbReference type="EMBL" id="MGJT01000005">
    <property type="protein sequence ID" value="OGN13548.1"/>
    <property type="molecule type" value="Genomic_DNA"/>
</dbReference>
<organism evidence="1 2">
    <name type="scientific">Candidatus Yanofskybacteria bacterium RIFCSPHIGHO2_02_FULL_43_15c</name>
    <dbReference type="NCBI Taxonomy" id="1802679"/>
    <lineage>
        <taxon>Bacteria</taxon>
        <taxon>Candidatus Yanofskyibacteriota</taxon>
    </lineage>
</organism>
<proteinExistence type="predicted"/>
<name>A0A1F8FLX5_9BACT</name>
<accession>A0A1F8FLX5</accession>
<protein>
    <recommendedName>
        <fullName evidence="3">DNA polymerase III subunit delta</fullName>
    </recommendedName>
</protein>
<dbReference type="PANTHER" id="PTHR11669:SF8">
    <property type="entry name" value="DNA POLYMERASE III SUBUNIT DELTA"/>
    <property type="match status" value="1"/>
</dbReference>
<evidence type="ECO:0000313" key="2">
    <source>
        <dbReference type="Proteomes" id="UP000178197"/>
    </source>
</evidence>
<dbReference type="Proteomes" id="UP000178197">
    <property type="component" value="Unassembled WGS sequence"/>
</dbReference>
<evidence type="ECO:0008006" key="3">
    <source>
        <dbReference type="Google" id="ProtNLM"/>
    </source>
</evidence>
<sequence>MLWQTLGFENIKRYFERAVSEDSLEHAYLFSGQEMIGKRTFAIELVNHLRGAGGTVFESLRVKNYVPREPLAIDPDLLILGNEIVGIDEIRKLKNFLSLKPYASKYKVAIIDDAHQMSAEAANAMLKVLEEPPAHSLIILISANPQALLPTVYSRCVEIKFAPHPRGQLLKYLEKLGLNETQAKFLADFSNGRLGLAYRLKEKDAFKDIKKHLEDFNKILRLNINERLKFAEKALAGDNGSEKAIALLLYWMFYLRSNFSRKLKINRARVLRNILETRQILSHSQFNTRLALENLLINL</sequence>
<dbReference type="PANTHER" id="PTHR11669">
    <property type="entry name" value="REPLICATION FACTOR C / DNA POLYMERASE III GAMMA-TAU SUBUNIT"/>
    <property type="match status" value="1"/>
</dbReference>
<evidence type="ECO:0000313" key="1">
    <source>
        <dbReference type="EMBL" id="OGN13548.1"/>
    </source>
</evidence>
<gene>
    <name evidence="1" type="ORF">A3C71_02565</name>
</gene>
<dbReference type="Pfam" id="PF13177">
    <property type="entry name" value="DNA_pol3_delta2"/>
    <property type="match status" value="1"/>
</dbReference>
<dbReference type="InterPro" id="IPR050238">
    <property type="entry name" value="DNA_Rep/Repair_Clamp_Loader"/>
</dbReference>
<reference evidence="1 2" key="1">
    <citation type="journal article" date="2016" name="Nat. Commun.">
        <title>Thousands of microbial genomes shed light on interconnected biogeochemical processes in an aquifer system.</title>
        <authorList>
            <person name="Anantharaman K."/>
            <person name="Brown C.T."/>
            <person name="Hug L.A."/>
            <person name="Sharon I."/>
            <person name="Castelle C.J."/>
            <person name="Probst A.J."/>
            <person name="Thomas B.C."/>
            <person name="Singh A."/>
            <person name="Wilkins M.J."/>
            <person name="Karaoz U."/>
            <person name="Brodie E.L."/>
            <person name="Williams K.H."/>
            <person name="Hubbard S.S."/>
            <person name="Banfield J.F."/>
        </authorList>
    </citation>
    <scope>NUCLEOTIDE SEQUENCE [LARGE SCALE GENOMIC DNA]</scope>
</reference>
<dbReference type="AlphaFoldDB" id="A0A1F8FLX5"/>
<comment type="caution">
    <text evidence="1">The sequence shown here is derived from an EMBL/GenBank/DDBJ whole genome shotgun (WGS) entry which is preliminary data.</text>
</comment>
<dbReference type="InterPro" id="IPR027417">
    <property type="entry name" value="P-loop_NTPase"/>
</dbReference>
<dbReference type="Gene3D" id="3.40.50.300">
    <property type="entry name" value="P-loop containing nucleotide triphosphate hydrolases"/>
    <property type="match status" value="1"/>
</dbReference>